<evidence type="ECO:0000259" key="10">
    <source>
        <dbReference type="PROSITE" id="PS51195"/>
    </source>
</evidence>
<dbReference type="GO" id="GO:0005840">
    <property type="term" value="C:ribosome"/>
    <property type="evidence" value="ECO:0007669"/>
    <property type="project" value="TreeGrafter"/>
</dbReference>
<organism evidence="11 12">
    <name type="scientific">Anaerosporomusa subterranea</name>
    <dbReference type="NCBI Taxonomy" id="1794912"/>
    <lineage>
        <taxon>Bacteria</taxon>
        <taxon>Bacillati</taxon>
        <taxon>Bacillota</taxon>
        <taxon>Negativicutes</taxon>
        <taxon>Acetonemataceae</taxon>
        <taxon>Anaerosporomusa</taxon>
    </lineage>
</organism>
<dbReference type="InterPro" id="IPR001650">
    <property type="entry name" value="Helicase_C-like"/>
</dbReference>
<dbReference type="EC" id="3.6.4.13" evidence="1"/>
<protein>
    <recommendedName>
        <fullName evidence="1">RNA helicase</fullName>
        <ecNumber evidence="1">3.6.4.13</ecNumber>
    </recommendedName>
</protein>
<dbReference type="InterPro" id="IPR011545">
    <property type="entry name" value="DEAD/DEAH_box_helicase_dom"/>
</dbReference>
<dbReference type="PANTHER" id="PTHR47963:SF8">
    <property type="entry name" value="ATP-DEPENDENT RNA HELICASE DEAD"/>
    <property type="match status" value="1"/>
</dbReference>
<keyword evidence="3" id="KW-0378">Hydrolase</keyword>
<dbReference type="Gene3D" id="3.40.50.300">
    <property type="entry name" value="P-loop containing nucleotide triphosphate hydrolases"/>
    <property type="match status" value="2"/>
</dbReference>
<dbReference type="Pfam" id="PF00270">
    <property type="entry name" value="DEAD"/>
    <property type="match status" value="1"/>
</dbReference>
<evidence type="ECO:0000256" key="5">
    <source>
        <dbReference type="ARBA" id="ARBA00022840"/>
    </source>
</evidence>
<dbReference type="STRING" id="1794912.AXX12_00735"/>
<dbReference type="SUPFAM" id="SSF52540">
    <property type="entry name" value="P-loop containing nucleoside triphosphate hydrolases"/>
    <property type="match status" value="1"/>
</dbReference>
<gene>
    <name evidence="11" type="ORF">AXX12_00735</name>
</gene>
<dbReference type="GO" id="GO:0005524">
    <property type="term" value="F:ATP binding"/>
    <property type="evidence" value="ECO:0007669"/>
    <property type="project" value="UniProtKB-KW"/>
</dbReference>
<feature type="domain" description="DEAD-box RNA helicase Q" evidence="10">
    <location>
        <begin position="3"/>
        <end position="31"/>
    </location>
</feature>
<evidence type="ECO:0000313" key="12">
    <source>
        <dbReference type="Proteomes" id="UP000076268"/>
    </source>
</evidence>
<dbReference type="PROSITE" id="PS51192">
    <property type="entry name" value="HELICASE_ATP_BIND_1"/>
    <property type="match status" value="1"/>
</dbReference>
<feature type="short sequence motif" description="Q motif" evidence="6">
    <location>
        <begin position="3"/>
        <end position="31"/>
    </location>
</feature>
<dbReference type="GO" id="GO:0033592">
    <property type="term" value="F:RNA strand annealing activity"/>
    <property type="evidence" value="ECO:0007669"/>
    <property type="project" value="TreeGrafter"/>
</dbReference>
<dbReference type="InterPro" id="IPR050547">
    <property type="entry name" value="DEAD_box_RNA_helicases"/>
</dbReference>
<dbReference type="PANTHER" id="PTHR47963">
    <property type="entry name" value="DEAD-BOX ATP-DEPENDENT RNA HELICASE 47, MITOCHONDRIAL"/>
    <property type="match status" value="1"/>
</dbReference>
<accession>A0A154BW56</accession>
<comment type="caution">
    <text evidence="11">The sequence shown here is derived from an EMBL/GenBank/DDBJ whole genome shotgun (WGS) entry which is preliminary data.</text>
</comment>
<feature type="domain" description="Helicase C-terminal" evidence="9">
    <location>
        <begin position="215"/>
        <end position="375"/>
    </location>
</feature>
<feature type="domain" description="Helicase ATP-binding" evidence="8">
    <location>
        <begin position="34"/>
        <end position="204"/>
    </location>
</feature>
<dbReference type="Pfam" id="PF00271">
    <property type="entry name" value="Helicase_C"/>
    <property type="match status" value="1"/>
</dbReference>
<dbReference type="SMART" id="SM00490">
    <property type="entry name" value="HELICc"/>
    <property type="match status" value="1"/>
</dbReference>
<evidence type="ECO:0000259" key="8">
    <source>
        <dbReference type="PROSITE" id="PS51192"/>
    </source>
</evidence>
<feature type="region of interest" description="Disordered" evidence="7">
    <location>
        <begin position="379"/>
        <end position="437"/>
    </location>
</feature>
<evidence type="ECO:0000259" key="9">
    <source>
        <dbReference type="PROSITE" id="PS51194"/>
    </source>
</evidence>
<sequence>MSTDFISLGIRREIQEYLYKDGITTPTPIQVQAIPVLLAGKDLIAQAQTGTGKTLAFLLPLFEKLQPQKPNVQVVIVTPTRELALQITQVATQLAEPFGAQVLSVYGGQDVERQIAKLKAGVQVVIGTPGRLLDHVRRGTIDLNGATRLVLDEADQMLHMGFIDDVESIIRHTSSKRQIMLFSATMPSKVRALATRYMDKPVDIQIRTQNVTLDEIKQIVIETSEEAKIDALCKLIDEYRPYLAMVFCHTKQRAIMLNEALSQRGYEVDELHGDLSQAKRERVMRRFSEAKLQILVATDIAARGLDIEAVTHVFNFDIPHDVESYIHRIGRTGRAGETGIAVTFVTAAETIYLRMIEQGIRATLEKRKANGQIITRKAQVQPRRGKVTTATVKKATDKKPVHAGVNTRSRRKPKQSEEISSQNKPLRARKPTERGRK</sequence>
<evidence type="ECO:0000313" key="11">
    <source>
        <dbReference type="EMBL" id="KYZ78105.1"/>
    </source>
</evidence>
<dbReference type="CDD" id="cd18787">
    <property type="entry name" value="SF2_C_DEAD"/>
    <property type="match status" value="1"/>
</dbReference>
<dbReference type="InterPro" id="IPR044742">
    <property type="entry name" value="DEAD/DEAH_RhlB"/>
</dbReference>
<dbReference type="GO" id="GO:0009409">
    <property type="term" value="P:response to cold"/>
    <property type="evidence" value="ECO:0007669"/>
    <property type="project" value="TreeGrafter"/>
</dbReference>
<dbReference type="Proteomes" id="UP000076268">
    <property type="component" value="Unassembled WGS sequence"/>
</dbReference>
<dbReference type="GO" id="GO:0003724">
    <property type="term" value="F:RNA helicase activity"/>
    <property type="evidence" value="ECO:0007669"/>
    <property type="project" value="UniProtKB-EC"/>
</dbReference>
<dbReference type="EMBL" id="LSGP01000001">
    <property type="protein sequence ID" value="KYZ78105.1"/>
    <property type="molecule type" value="Genomic_DNA"/>
</dbReference>
<keyword evidence="4 11" id="KW-0347">Helicase</keyword>
<keyword evidence="2" id="KW-0547">Nucleotide-binding</keyword>
<dbReference type="SMART" id="SM00487">
    <property type="entry name" value="DEXDc"/>
    <property type="match status" value="1"/>
</dbReference>
<evidence type="ECO:0000256" key="2">
    <source>
        <dbReference type="ARBA" id="ARBA00022741"/>
    </source>
</evidence>
<dbReference type="RefSeq" id="WP_066236778.1">
    <property type="nucleotide sequence ID" value="NZ_LSGP01000001.1"/>
</dbReference>
<reference evidence="11 12" key="1">
    <citation type="submission" date="2016-02" db="EMBL/GenBank/DDBJ databases">
        <title>Anaerosporomusa subterraneum gen. nov., sp. nov., a spore-forming obligate anaerobe isolated from saprolite.</title>
        <authorList>
            <person name="Choi J.K."/>
            <person name="Shah M."/>
            <person name="Yee N."/>
        </authorList>
    </citation>
    <scope>NUCLEOTIDE SEQUENCE [LARGE SCALE GENOMIC DNA]</scope>
    <source>
        <strain evidence="11 12">RU4</strain>
    </source>
</reference>
<keyword evidence="5" id="KW-0067">ATP-binding</keyword>
<dbReference type="OrthoDB" id="9805696at2"/>
<proteinExistence type="predicted"/>
<dbReference type="InterPro" id="IPR027417">
    <property type="entry name" value="P-loop_NTPase"/>
</dbReference>
<dbReference type="PROSITE" id="PS51195">
    <property type="entry name" value="Q_MOTIF"/>
    <property type="match status" value="1"/>
</dbReference>
<name>A0A154BW56_ANASB</name>
<dbReference type="PROSITE" id="PS51194">
    <property type="entry name" value="HELICASE_CTER"/>
    <property type="match status" value="1"/>
</dbReference>
<dbReference type="InterPro" id="IPR014001">
    <property type="entry name" value="Helicase_ATP-bd"/>
</dbReference>
<keyword evidence="12" id="KW-1185">Reference proteome</keyword>
<dbReference type="InterPro" id="IPR014014">
    <property type="entry name" value="RNA_helicase_DEAD_Q_motif"/>
</dbReference>
<dbReference type="GO" id="GO:0016787">
    <property type="term" value="F:hydrolase activity"/>
    <property type="evidence" value="ECO:0007669"/>
    <property type="project" value="UniProtKB-KW"/>
</dbReference>
<dbReference type="AlphaFoldDB" id="A0A154BW56"/>
<evidence type="ECO:0000256" key="4">
    <source>
        <dbReference type="ARBA" id="ARBA00022806"/>
    </source>
</evidence>
<evidence type="ECO:0000256" key="6">
    <source>
        <dbReference type="PROSITE-ProRule" id="PRU00552"/>
    </source>
</evidence>
<evidence type="ECO:0000256" key="7">
    <source>
        <dbReference type="SAM" id="MobiDB-lite"/>
    </source>
</evidence>
<dbReference type="CDD" id="cd00268">
    <property type="entry name" value="DEADc"/>
    <property type="match status" value="1"/>
</dbReference>
<dbReference type="GO" id="GO:0005829">
    <property type="term" value="C:cytosol"/>
    <property type="evidence" value="ECO:0007669"/>
    <property type="project" value="TreeGrafter"/>
</dbReference>
<evidence type="ECO:0000256" key="1">
    <source>
        <dbReference type="ARBA" id="ARBA00012552"/>
    </source>
</evidence>
<evidence type="ECO:0000256" key="3">
    <source>
        <dbReference type="ARBA" id="ARBA00022801"/>
    </source>
</evidence>